<proteinExistence type="predicted"/>
<feature type="region of interest" description="Disordered" evidence="1">
    <location>
        <begin position="159"/>
        <end position="192"/>
    </location>
</feature>
<accession>A0A3G4ZV92</accession>
<name>A0A3G4ZV92_9VIRU</name>
<organism evidence="2">
    <name type="scientific">Edafosvirus sp</name>
    <dbReference type="NCBI Taxonomy" id="2487765"/>
    <lineage>
        <taxon>Viruses</taxon>
        <taxon>Varidnaviria</taxon>
        <taxon>Bamfordvirae</taxon>
        <taxon>Nucleocytoviricota</taxon>
        <taxon>Megaviricetes</taxon>
        <taxon>Imitervirales</taxon>
        <taxon>Mimiviridae</taxon>
        <taxon>Klosneuvirinae</taxon>
    </lineage>
</organism>
<feature type="compositionally biased region" description="Basic and acidic residues" evidence="1">
    <location>
        <begin position="1"/>
        <end position="28"/>
    </location>
</feature>
<feature type="compositionally biased region" description="Basic and acidic residues" evidence="1">
    <location>
        <begin position="179"/>
        <end position="192"/>
    </location>
</feature>
<feature type="region of interest" description="Disordered" evidence="1">
    <location>
        <begin position="1"/>
        <end position="46"/>
    </location>
</feature>
<reference evidence="2" key="1">
    <citation type="submission" date="2018-10" db="EMBL/GenBank/DDBJ databases">
        <title>Hidden diversity of soil giant viruses.</title>
        <authorList>
            <person name="Schulz F."/>
            <person name="Alteio L."/>
            <person name="Goudeau D."/>
            <person name="Ryan E.M."/>
            <person name="Malmstrom R.R."/>
            <person name="Blanchard J."/>
            <person name="Woyke T."/>
        </authorList>
    </citation>
    <scope>NUCLEOTIDE SEQUENCE</scope>
    <source>
        <strain evidence="2">EDV1</strain>
    </source>
</reference>
<evidence type="ECO:0000313" key="2">
    <source>
        <dbReference type="EMBL" id="AYV78818.1"/>
    </source>
</evidence>
<dbReference type="EMBL" id="MK072101">
    <property type="protein sequence ID" value="AYV78818.1"/>
    <property type="molecule type" value="Genomic_DNA"/>
</dbReference>
<gene>
    <name evidence="2" type="ORF">Edafosvirus36_8</name>
</gene>
<evidence type="ECO:0000256" key="1">
    <source>
        <dbReference type="SAM" id="MobiDB-lite"/>
    </source>
</evidence>
<protein>
    <submittedName>
        <fullName evidence="2">Uncharacterized protein</fullName>
    </submittedName>
</protein>
<sequence>MSKQKNDKKDVRDDDEVSEPKGGIKKDMDEDDEDDQISKDASSNHMNNEFREKVVTYIKIDDLVRKKKEEIKELQTKKKPCEEFLIRYLEGIGENIVQVDGTKLIKNKSETKEALKKDVIKDSILDKIKEKKLLNNDTDCIKVVEDMLDLMEQRRPMKIRTNIKRTFEKERKPRTKKKQANDKNKDNKDNNK</sequence>